<organism evidence="2 3">
    <name type="scientific">Obba rivulosa</name>
    <dbReference type="NCBI Taxonomy" id="1052685"/>
    <lineage>
        <taxon>Eukaryota</taxon>
        <taxon>Fungi</taxon>
        <taxon>Dikarya</taxon>
        <taxon>Basidiomycota</taxon>
        <taxon>Agaricomycotina</taxon>
        <taxon>Agaricomycetes</taxon>
        <taxon>Polyporales</taxon>
        <taxon>Gelatoporiaceae</taxon>
        <taxon>Obba</taxon>
    </lineage>
</organism>
<feature type="compositionally biased region" description="Basic and acidic residues" evidence="1">
    <location>
        <begin position="36"/>
        <end position="46"/>
    </location>
</feature>
<feature type="compositionally biased region" description="Basic residues" evidence="1">
    <location>
        <begin position="56"/>
        <end position="65"/>
    </location>
</feature>
<gene>
    <name evidence="2" type="ORF">OBBRIDRAFT_792801</name>
</gene>
<dbReference type="Proteomes" id="UP000250043">
    <property type="component" value="Unassembled WGS sequence"/>
</dbReference>
<evidence type="ECO:0000256" key="1">
    <source>
        <dbReference type="SAM" id="MobiDB-lite"/>
    </source>
</evidence>
<evidence type="ECO:0000313" key="3">
    <source>
        <dbReference type="Proteomes" id="UP000250043"/>
    </source>
</evidence>
<protein>
    <submittedName>
        <fullName evidence="2">Uncharacterized protein</fullName>
    </submittedName>
</protein>
<feature type="region of interest" description="Disordered" evidence="1">
    <location>
        <begin position="33"/>
        <end position="65"/>
    </location>
</feature>
<proteinExistence type="predicted"/>
<sequence length="65" mass="7440">MPGHSPPQSAAEALLRYAQEMYEYTLRLWDGAQQTAEEHGRSDFRKSSQQAGNSSQRHRHPNTLE</sequence>
<evidence type="ECO:0000313" key="2">
    <source>
        <dbReference type="EMBL" id="OCH90892.1"/>
    </source>
</evidence>
<accession>A0A8E2B2A0</accession>
<reference evidence="2 3" key="1">
    <citation type="submission" date="2016-07" db="EMBL/GenBank/DDBJ databases">
        <title>Draft genome of the white-rot fungus Obba rivulosa 3A-2.</title>
        <authorList>
            <consortium name="DOE Joint Genome Institute"/>
            <person name="Miettinen O."/>
            <person name="Riley R."/>
            <person name="Acob R."/>
            <person name="Barry K."/>
            <person name="Cullen D."/>
            <person name="De Vries R."/>
            <person name="Hainaut M."/>
            <person name="Hatakka A."/>
            <person name="Henrissat B."/>
            <person name="Hilden K."/>
            <person name="Kuo R."/>
            <person name="Labutti K."/>
            <person name="Lipzen A."/>
            <person name="Makela M.R."/>
            <person name="Sandor L."/>
            <person name="Spatafora J.W."/>
            <person name="Grigoriev I.V."/>
            <person name="Hibbett D.S."/>
        </authorList>
    </citation>
    <scope>NUCLEOTIDE SEQUENCE [LARGE SCALE GENOMIC DNA]</scope>
    <source>
        <strain evidence="2 3">3A-2</strain>
    </source>
</reference>
<dbReference type="EMBL" id="KV722395">
    <property type="protein sequence ID" value="OCH90892.1"/>
    <property type="molecule type" value="Genomic_DNA"/>
</dbReference>
<name>A0A8E2B2A0_9APHY</name>
<dbReference type="AlphaFoldDB" id="A0A8E2B2A0"/>
<keyword evidence="3" id="KW-1185">Reference proteome</keyword>